<evidence type="ECO:0000256" key="11">
    <source>
        <dbReference type="SAM" id="MobiDB-lite"/>
    </source>
</evidence>
<sequence length="291" mass="33105">MSNSTTEPVCPIDHSSLPNNKSSLPSTTSDVHIFPQQSQQPSACPVDHNSLHTNPFLNKPLATQPTNTSTSTKNVGCTSDTIINPSNLMHANEKQTPMPGQRIRLDTTREISSIPRVVSTNDKPVANTESESAPEEKSWVYPSEQMFFNAMKRKNWQPREEDMRVIVPIHNAVNEKAWREILEWEKIHADNKKCGGPKLVKFEGRATAITPKARILSWLGYKLPFDRHDWVIDRCGKQVTYVIDFYSGQPDLKQPENISFYLDVRPALTLEGAFDRLYRWANSLKYKLIQS</sequence>
<evidence type="ECO:0000256" key="9">
    <source>
        <dbReference type="ARBA" id="ARBA00023239"/>
    </source>
</evidence>
<dbReference type="EMBL" id="CAJVPS010000231">
    <property type="protein sequence ID" value="CAG8467807.1"/>
    <property type="molecule type" value="Genomic_DNA"/>
</dbReference>
<keyword evidence="6 10" id="KW-0408">Iron</keyword>
<evidence type="ECO:0000256" key="7">
    <source>
        <dbReference type="ARBA" id="ARBA00023128"/>
    </source>
</evidence>
<dbReference type="GO" id="GO:0004408">
    <property type="term" value="F:holocytochrome-c synthase activity"/>
    <property type="evidence" value="ECO:0007669"/>
    <property type="project" value="UniProtKB-EC"/>
</dbReference>
<dbReference type="AlphaFoldDB" id="A0A9N8VVG6"/>
<dbReference type="PANTHER" id="PTHR12743">
    <property type="entry name" value="CYTOCHROME C1 HEME LYASE"/>
    <property type="match status" value="1"/>
</dbReference>
<evidence type="ECO:0000256" key="1">
    <source>
        <dbReference type="ARBA" id="ARBA00004273"/>
    </source>
</evidence>
<keyword evidence="5 10" id="KW-0999">Mitochondrion inner membrane</keyword>
<reference evidence="12" key="1">
    <citation type="submission" date="2021-06" db="EMBL/GenBank/DDBJ databases">
        <authorList>
            <person name="Kallberg Y."/>
            <person name="Tangrot J."/>
            <person name="Rosling A."/>
        </authorList>
    </citation>
    <scope>NUCLEOTIDE SEQUENCE</scope>
    <source>
        <strain evidence="12">FL130A</strain>
    </source>
</reference>
<keyword evidence="4 10" id="KW-0479">Metal-binding</keyword>
<dbReference type="PROSITE" id="PS00822">
    <property type="entry name" value="CYTO_HEME_LYASE_2"/>
    <property type="match status" value="1"/>
</dbReference>
<comment type="similarity">
    <text evidence="2 10">Belongs to the cytochrome c-type heme lyase family.</text>
</comment>
<dbReference type="Pfam" id="PF01265">
    <property type="entry name" value="Cyto_heme_lyase"/>
    <property type="match status" value="1"/>
</dbReference>
<feature type="region of interest" description="Disordered" evidence="11">
    <location>
        <begin position="58"/>
        <end position="77"/>
    </location>
</feature>
<evidence type="ECO:0000256" key="3">
    <source>
        <dbReference type="ARBA" id="ARBA00022617"/>
    </source>
</evidence>
<evidence type="ECO:0000256" key="4">
    <source>
        <dbReference type="ARBA" id="ARBA00022723"/>
    </source>
</evidence>
<protein>
    <recommendedName>
        <fullName evidence="10">Holocytochrome c-type synthase</fullName>
        <ecNumber evidence="10">4.4.1.17</ecNumber>
    </recommendedName>
</protein>
<dbReference type="PROSITE" id="PS00821">
    <property type="entry name" value="CYTO_HEME_LYASE_1"/>
    <property type="match status" value="1"/>
</dbReference>
<gene>
    <name evidence="12" type="ORF">ALEPTO_LOCUS1863</name>
</gene>
<dbReference type="PANTHER" id="PTHR12743:SF0">
    <property type="entry name" value="HOLOCYTOCHROME C-TYPE SYNTHASE"/>
    <property type="match status" value="1"/>
</dbReference>
<keyword evidence="9 10" id="KW-0456">Lyase</keyword>
<evidence type="ECO:0000256" key="2">
    <source>
        <dbReference type="ARBA" id="ARBA00007255"/>
    </source>
</evidence>
<comment type="catalytic activity">
    <reaction evidence="10">
        <text>holo-[cytochrome c] = apo-[cytochrome c] + heme b</text>
        <dbReference type="Rhea" id="RHEA:22648"/>
        <dbReference type="Rhea" id="RHEA-COMP:10725"/>
        <dbReference type="Rhea" id="RHEA-COMP:10726"/>
        <dbReference type="ChEBI" id="CHEBI:29950"/>
        <dbReference type="ChEBI" id="CHEBI:60344"/>
        <dbReference type="ChEBI" id="CHEBI:83739"/>
        <dbReference type="EC" id="4.4.1.17"/>
    </reaction>
</comment>
<comment type="caution">
    <text evidence="12">The sequence shown here is derived from an EMBL/GenBank/DDBJ whole genome shotgun (WGS) entry which is preliminary data.</text>
</comment>
<feature type="compositionally biased region" description="Low complexity" evidence="11">
    <location>
        <begin position="15"/>
        <end position="26"/>
    </location>
</feature>
<proteinExistence type="inferred from homology"/>
<dbReference type="OrthoDB" id="4243at2759"/>
<keyword evidence="8 10" id="KW-0472">Membrane</keyword>
<evidence type="ECO:0000256" key="6">
    <source>
        <dbReference type="ARBA" id="ARBA00023004"/>
    </source>
</evidence>
<keyword evidence="3 10" id="KW-0349">Heme</keyword>
<name>A0A9N8VVG6_9GLOM</name>
<evidence type="ECO:0000313" key="12">
    <source>
        <dbReference type="EMBL" id="CAG8467807.1"/>
    </source>
</evidence>
<dbReference type="InterPro" id="IPR000511">
    <property type="entry name" value="Holocyt_c/c1_synthase"/>
</dbReference>
<evidence type="ECO:0000313" key="13">
    <source>
        <dbReference type="Proteomes" id="UP000789508"/>
    </source>
</evidence>
<accession>A0A9N8VVG6</accession>
<organism evidence="12 13">
    <name type="scientific">Ambispora leptoticha</name>
    <dbReference type="NCBI Taxonomy" id="144679"/>
    <lineage>
        <taxon>Eukaryota</taxon>
        <taxon>Fungi</taxon>
        <taxon>Fungi incertae sedis</taxon>
        <taxon>Mucoromycota</taxon>
        <taxon>Glomeromycotina</taxon>
        <taxon>Glomeromycetes</taxon>
        <taxon>Archaeosporales</taxon>
        <taxon>Ambisporaceae</taxon>
        <taxon>Ambispora</taxon>
    </lineage>
</organism>
<comment type="subcellular location">
    <subcellularLocation>
        <location evidence="1 10">Mitochondrion inner membrane</location>
    </subcellularLocation>
</comment>
<dbReference type="EC" id="4.4.1.17" evidence="10"/>
<dbReference type="Proteomes" id="UP000789508">
    <property type="component" value="Unassembled WGS sequence"/>
</dbReference>
<dbReference type="GO" id="GO:0005743">
    <property type="term" value="C:mitochondrial inner membrane"/>
    <property type="evidence" value="ECO:0007669"/>
    <property type="project" value="UniProtKB-SubCell"/>
</dbReference>
<evidence type="ECO:0000256" key="10">
    <source>
        <dbReference type="RuleBase" id="RU363130"/>
    </source>
</evidence>
<feature type="region of interest" description="Disordered" evidence="11">
    <location>
        <begin position="1"/>
        <end position="29"/>
    </location>
</feature>
<comment type="function">
    <text evidence="10">Lyase that catalyzes the covalent linking of the heme group to the cytochrome C apoprotein to produce the mature functional cytochrome.</text>
</comment>
<keyword evidence="7 10" id="KW-0496">Mitochondrion</keyword>
<dbReference type="GO" id="GO:0046872">
    <property type="term" value="F:metal ion binding"/>
    <property type="evidence" value="ECO:0007669"/>
    <property type="project" value="UniProtKB-KW"/>
</dbReference>
<evidence type="ECO:0000256" key="5">
    <source>
        <dbReference type="ARBA" id="ARBA00022792"/>
    </source>
</evidence>
<evidence type="ECO:0000256" key="8">
    <source>
        <dbReference type="ARBA" id="ARBA00023136"/>
    </source>
</evidence>
<keyword evidence="13" id="KW-1185">Reference proteome</keyword>